<sequence length="86" mass="10328">MDRTINISSSKSIHIFFQISRIRKELQQAIEEKLIENILLELDENNTDSNDKQKEEYKEISEFFMLDLLALNEVYYLKPRLYNITV</sequence>
<evidence type="ECO:0000313" key="1">
    <source>
        <dbReference type="EMBL" id="ESA21471.1"/>
    </source>
</evidence>
<organism evidence="1">
    <name type="scientific">Rhizophagus irregularis (strain DAOM 181602 / DAOM 197198 / MUCL 43194)</name>
    <name type="common">Arbuscular mycorrhizal fungus</name>
    <name type="synonym">Glomus intraradices</name>
    <dbReference type="NCBI Taxonomy" id="747089"/>
    <lineage>
        <taxon>Eukaryota</taxon>
        <taxon>Fungi</taxon>
        <taxon>Fungi incertae sedis</taxon>
        <taxon>Mucoromycota</taxon>
        <taxon>Glomeromycotina</taxon>
        <taxon>Glomeromycetes</taxon>
        <taxon>Glomerales</taxon>
        <taxon>Glomeraceae</taxon>
        <taxon>Rhizophagus</taxon>
    </lineage>
</organism>
<proteinExistence type="predicted"/>
<dbReference type="HOGENOM" id="CLU_2498991_0_0_1"/>
<name>U9V0Q9_RHIID</name>
<dbReference type="AlphaFoldDB" id="U9V0Q9"/>
<dbReference type="EMBL" id="KI276394">
    <property type="protein sequence ID" value="ESA21471.1"/>
    <property type="molecule type" value="Genomic_DNA"/>
</dbReference>
<accession>U9V0Q9</accession>
<reference evidence="1" key="1">
    <citation type="submission" date="2013-07" db="EMBL/GenBank/DDBJ databases">
        <title>The genome of an arbuscular mycorrhizal fungus provides insights into the evolution of the oldest plant symbiosis.</title>
        <authorList>
            <consortium name="DOE Joint Genome Institute"/>
            <person name="Tisserant E."/>
            <person name="Malbreil M."/>
            <person name="Kuo A."/>
            <person name="Kohler A."/>
            <person name="Symeonidi A."/>
            <person name="Balestrini R."/>
            <person name="Charron P."/>
            <person name="Duensing N."/>
            <person name="Frei-dit-Frey N."/>
            <person name="Gianinazzi-Pearson V."/>
            <person name="Gilbert B."/>
            <person name="Handa Y."/>
            <person name="Hijri M."/>
            <person name="Kaul R."/>
            <person name="Kawaguchi M."/>
            <person name="Krajinski F."/>
            <person name="Lammers P."/>
            <person name="Lapierre D."/>
            <person name="Masclaux F.G."/>
            <person name="Murat C."/>
            <person name="Morin E."/>
            <person name="Ndikumana S."/>
            <person name="Pagni M."/>
            <person name="Petitpierre D."/>
            <person name="Requena N."/>
            <person name="Rosikiewicz P."/>
            <person name="Riley R."/>
            <person name="Saito K."/>
            <person name="San Clemente H."/>
            <person name="Shapiro H."/>
            <person name="van Tuinen D."/>
            <person name="Becard G."/>
            <person name="Bonfante P."/>
            <person name="Paszkowski U."/>
            <person name="Shachar-Hill Y."/>
            <person name="Young J.P."/>
            <person name="Sanders I.R."/>
            <person name="Henrissat B."/>
            <person name="Rensing S.A."/>
            <person name="Grigoriev I.V."/>
            <person name="Corradi N."/>
            <person name="Roux C."/>
            <person name="Martin F."/>
        </authorList>
    </citation>
    <scope>NUCLEOTIDE SEQUENCE</scope>
    <source>
        <strain evidence="1">DAOM 197198</strain>
    </source>
</reference>
<protein>
    <submittedName>
        <fullName evidence="1">Uncharacterized protein</fullName>
    </submittedName>
</protein>
<dbReference type="STRING" id="747089.U9V0Q9"/>
<gene>
    <name evidence="1" type="ORF">GLOINDRAFT_17427</name>
</gene>